<evidence type="ECO:0000256" key="6">
    <source>
        <dbReference type="PIRSR" id="PIRSR614186-1"/>
    </source>
</evidence>
<dbReference type="InterPro" id="IPR029058">
    <property type="entry name" value="AB_hydrolase_fold"/>
</dbReference>
<dbReference type="PANTHER" id="PTHR10061">
    <property type="entry name" value="S-FORMYLGLUTATHIONE HYDROLASE"/>
    <property type="match status" value="1"/>
</dbReference>
<comment type="catalytic activity">
    <reaction evidence="7">
        <text>S-formylglutathione + H2O = formate + glutathione + H(+)</text>
        <dbReference type="Rhea" id="RHEA:14961"/>
        <dbReference type="ChEBI" id="CHEBI:15377"/>
        <dbReference type="ChEBI" id="CHEBI:15378"/>
        <dbReference type="ChEBI" id="CHEBI:15740"/>
        <dbReference type="ChEBI" id="CHEBI:57688"/>
        <dbReference type="ChEBI" id="CHEBI:57925"/>
        <dbReference type="EC" id="3.1.2.12"/>
    </reaction>
</comment>
<evidence type="ECO:0000256" key="5">
    <source>
        <dbReference type="ARBA" id="ARBA00022801"/>
    </source>
</evidence>
<keyword evidence="7" id="KW-0963">Cytoplasm</keyword>
<dbReference type="Gene3D" id="3.40.50.1820">
    <property type="entry name" value="alpha/beta hydrolase"/>
    <property type="match status" value="1"/>
</dbReference>
<feature type="active site" description="Charge relay system" evidence="6">
    <location>
        <position position="279"/>
    </location>
</feature>
<evidence type="ECO:0000256" key="1">
    <source>
        <dbReference type="ARBA" id="ARBA00005622"/>
    </source>
</evidence>
<comment type="subcellular location">
    <subcellularLocation>
        <location evidence="7">Cytoplasm</location>
    </subcellularLocation>
</comment>
<dbReference type="GO" id="GO:0046294">
    <property type="term" value="P:formaldehyde catabolic process"/>
    <property type="evidence" value="ECO:0007669"/>
    <property type="project" value="InterPro"/>
</dbReference>
<evidence type="ECO:0000313" key="8">
    <source>
        <dbReference type="EMBL" id="GMM57428.1"/>
    </source>
</evidence>
<protein>
    <recommendedName>
        <fullName evidence="3 7">S-formylglutathione hydrolase</fullName>
        <ecNumber evidence="2 7">3.1.2.12</ecNumber>
    </recommendedName>
</protein>
<dbReference type="InterPro" id="IPR014186">
    <property type="entry name" value="S-formylglutathione_hydrol"/>
</dbReference>
<keyword evidence="9" id="KW-1185">Reference proteome</keyword>
<gene>
    <name evidence="8" type="ORF">DAKH74_040440</name>
</gene>
<comment type="function">
    <text evidence="7">Serine hydrolase involved in the detoxification of formaldehyde.</text>
</comment>
<dbReference type="Pfam" id="PF00756">
    <property type="entry name" value="Esterase"/>
    <property type="match status" value="1"/>
</dbReference>
<dbReference type="PANTHER" id="PTHR10061:SF0">
    <property type="entry name" value="S-FORMYLGLUTATHIONE HYDROLASE"/>
    <property type="match status" value="1"/>
</dbReference>
<keyword evidence="5 7" id="KW-0378">Hydrolase</keyword>
<organism evidence="8 9">
    <name type="scientific">Maudiozyma humilis</name>
    <name type="common">Sour dough yeast</name>
    <name type="synonym">Kazachstania humilis</name>
    <dbReference type="NCBI Taxonomy" id="51915"/>
    <lineage>
        <taxon>Eukaryota</taxon>
        <taxon>Fungi</taxon>
        <taxon>Dikarya</taxon>
        <taxon>Ascomycota</taxon>
        <taxon>Saccharomycotina</taxon>
        <taxon>Saccharomycetes</taxon>
        <taxon>Saccharomycetales</taxon>
        <taxon>Saccharomycetaceae</taxon>
        <taxon>Maudiozyma</taxon>
    </lineage>
</organism>
<evidence type="ECO:0000256" key="2">
    <source>
        <dbReference type="ARBA" id="ARBA00012479"/>
    </source>
</evidence>
<proteinExistence type="inferred from homology"/>
<evidence type="ECO:0000313" key="9">
    <source>
        <dbReference type="Proteomes" id="UP001377567"/>
    </source>
</evidence>
<comment type="similarity">
    <text evidence="1 7">Belongs to the esterase D family.</text>
</comment>
<dbReference type="InterPro" id="IPR000801">
    <property type="entry name" value="Esterase-like"/>
</dbReference>
<feature type="active site" description="Charge relay system" evidence="6">
    <location>
        <position position="244"/>
    </location>
</feature>
<feature type="active site" description="Charge relay system" evidence="6">
    <location>
        <position position="166"/>
    </location>
</feature>
<dbReference type="NCBIfam" id="TIGR02821">
    <property type="entry name" value="fghA_ester_D"/>
    <property type="match status" value="1"/>
</dbReference>
<evidence type="ECO:0000256" key="7">
    <source>
        <dbReference type="RuleBase" id="RU363068"/>
    </source>
</evidence>
<dbReference type="GO" id="GO:0052689">
    <property type="term" value="F:carboxylic ester hydrolase activity"/>
    <property type="evidence" value="ECO:0007669"/>
    <property type="project" value="UniProtKB-KW"/>
</dbReference>
<dbReference type="AlphaFoldDB" id="A0AAV5S1J0"/>
<comment type="caution">
    <text evidence="8">The sequence shown here is derived from an EMBL/GenBank/DDBJ whole genome shotgun (WGS) entry which is preliminary data.</text>
</comment>
<sequence length="302" mass="33287">MSFAIKDEIRCAGGKLLKVAHQSKVTGTPMDVNLYLPQQYYSGATGGKKIPSVYFLAGLTCTPNNGSEKAFWQREADRYGFAMVFPDTSPRGDAVPDDPEGGWDFGKGAGFYVNATQAPYSTNFNMYQYVHSELPTALAEFFASKQRPEGVGAVDFEENVAISGHSMGGFGAISGFLKNPHRYKSCSAFAPIVDPTRTPWGVKALTNYLGADETAWREYDPCALISDVPYVAGKEILIHYGTKDQWMDPYLMPQRFVGLLPQSKWAGHVDVKMVDGFDHSYYFVSTFVPEHAAFHAKHLGLA</sequence>
<evidence type="ECO:0000256" key="4">
    <source>
        <dbReference type="ARBA" id="ARBA00022487"/>
    </source>
</evidence>
<evidence type="ECO:0000256" key="3">
    <source>
        <dbReference type="ARBA" id="ARBA00016774"/>
    </source>
</evidence>
<reference evidence="8 9" key="1">
    <citation type="journal article" date="2023" name="Elife">
        <title>Identification of key yeast species and microbe-microbe interactions impacting larval growth of Drosophila in the wild.</title>
        <authorList>
            <person name="Mure A."/>
            <person name="Sugiura Y."/>
            <person name="Maeda R."/>
            <person name="Honda K."/>
            <person name="Sakurai N."/>
            <person name="Takahashi Y."/>
            <person name="Watada M."/>
            <person name="Katoh T."/>
            <person name="Gotoh A."/>
            <person name="Gotoh Y."/>
            <person name="Taniguchi I."/>
            <person name="Nakamura K."/>
            <person name="Hayashi T."/>
            <person name="Katayama T."/>
            <person name="Uemura T."/>
            <person name="Hattori Y."/>
        </authorList>
    </citation>
    <scope>NUCLEOTIDE SEQUENCE [LARGE SCALE GENOMIC DNA]</scope>
    <source>
        <strain evidence="8 9">KH-74</strain>
    </source>
</reference>
<dbReference type="EC" id="3.1.2.12" evidence="2 7"/>
<dbReference type="SUPFAM" id="SSF53474">
    <property type="entry name" value="alpha/beta-Hydrolases"/>
    <property type="match status" value="1"/>
</dbReference>
<accession>A0AAV5S1J0</accession>
<dbReference type="GO" id="GO:0005829">
    <property type="term" value="C:cytosol"/>
    <property type="evidence" value="ECO:0007669"/>
    <property type="project" value="TreeGrafter"/>
</dbReference>
<name>A0AAV5S1J0_MAUHU</name>
<dbReference type="GO" id="GO:0018738">
    <property type="term" value="F:S-formylglutathione hydrolase activity"/>
    <property type="evidence" value="ECO:0007669"/>
    <property type="project" value="UniProtKB-EC"/>
</dbReference>
<dbReference type="EMBL" id="BTGD01000013">
    <property type="protein sequence ID" value="GMM57428.1"/>
    <property type="molecule type" value="Genomic_DNA"/>
</dbReference>
<keyword evidence="4 7" id="KW-0719">Serine esterase</keyword>
<dbReference type="Proteomes" id="UP001377567">
    <property type="component" value="Unassembled WGS sequence"/>
</dbReference>